<accession>A0ABU5RIF2</accession>
<evidence type="ECO:0000313" key="1">
    <source>
        <dbReference type="EMBL" id="MEA5366076.1"/>
    </source>
</evidence>
<proteinExistence type="predicted"/>
<dbReference type="RefSeq" id="WP_323335068.1">
    <property type="nucleotide sequence ID" value="NZ_JAYFSI010000014.1"/>
</dbReference>
<comment type="caution">
    <text evidence="1">The sequence shown here is derived from an EMBL/GenBank/DDBJ whole genome shotgun (WGS) entry which is preliminary data.</text>
</comment>
<dbReference type="Proteomes" id="UP001304298">
    <property type="component" value="Unassembled WGS sequence"/>
</dbReference>
<keyword evidence="2" id="KW-1185">Reference proteome</keyword>
<protein>
    <submittedName>
        <fullName evidence="1">Uncharacterized protein</fullName>
    </submittedName>
</protein>
<dbReference type="EMBL" id="JAYFSI010000014">
    <property type="protein sequence ID" value="MEA5366076.1"/>
    <property type="molecule type" value="Genomic_DNA"/>
</dbReference>
<reference evidence="1 2" key="1">
    <citation type="submission" date="2023-12" db="EMBL/GenBank/DDBJ databases">
        <title>Amycolatopsis sp. V23-08.</title>
        <authorList>
            <person name="Somphong A."/>
        </authorList>
    </citation>
    <scope>NUCLEOTIDE SEQUENCE [LARGE SCALE GENOMIC DNA]</scope>
    <source>
        <strain evidence="1 2">V23-08</strain>
    </source>
</reference>
<sequence length="69" mass="7265">MIESLDEKRRDALLVTMPIQPITTGPDKRVHRLGGQGALCGALGALLGSGDWRLVDCPHCRRAGEAGGA</sequence>
<evidence type="ECO:0000313" key="2">
    <source>
        <dbReference type="Proteomes" id="UP001304298"/>
    </source>
</evidence>
<gene>
    <name evidence="1" type="ORF">VA596_41570</name>
</gene>
<organism evidence="1 2">
    <name type="scientific">Amycolatopsis heterodermiae</name>
    <dbReference type="NCBI Taxonomy" id="3110235"/>
    <lineage>
        <taxon>Bacteria</taxon>
        <taxon>Bacillati</taxon>
        <taxon>Actinomycetota</taxon>
        <taxon>Actinomycetes</taxon>
        <taxon>Pseudonocardiales</taxon>
        <taxon>Pseudonocardiaceae</taxon>
        <taxon>Amycolatopsis</taxon>
    </lineage>
</organism>
<name>A0ABU5RIF2_9PSEU</name>